<proteinExistence type="predicted"/>
<reference evidence="3" key="1">
    <citation type="journal article" date="2019" name="Int. J. Syst. Evol. Microbiol.">
        <title>The Global Catalogue of Microorganisms (GCM) 10K type strain sequencing project: providing services to taxonomists for standard genome sequencing and annotation.</title>
        <authorList>
            <consortium name="The Broad Institute Genomics Platform"/>
            <consortium name="The Broad Institute Genome Sequencing Center for Infectious Disease"/>
            <person name="Wu L."/>
            <person name="Ma J."/>
        </authorList>
    </citation>
    <scope>NUCLEOTIDE SEQUENCE [LARGE SCALE GENOMIC DNA]</scope>
    <source>
        <strain evidence="3">JCM 17975</strain>
    </source>
</reference>
<protein>
    <submittedName>
        <fullName evidence="2">Uncharacterized protein</fullName>
    </submittedName>
</protein>
<accession>A0ABP8Y243</accession>
<organism evidence="2 3">
    <name type="scientific">Promicromonospora umidemergens</name>
    <dbReference type="NCBI Taxonomy" id="629679"/>
    <lineage>
        <taxon>Bacteria</taxon>
        <taxon>Bacillati</taxon>
        <taxon>Actinomycetota</taxon>
        <taxon>Actinomycetes</taxon>
        <taxon>Micrococcales</taxon>
        <taxon>Promicromonosporaceae</taxon>
        <taxon>Promicromonospora</taxon>
    </lineage>
</organism>
<feature type="region of interest" description="Disordered" evidence="1">
    <location>
        <begin position="1"/>
        <end position="25"/>
    </location>
</feature>
<name>A0ABP8Y243_9MICO</name>
<gene>
    <name evidence="2" type="ORF">GCM10023198_50350</name>
</gene>
<comment type="caution">
    <text evidence="2">The sequence shown here is derived from an EMBL/GenBank/DDBJ whole genome shotgun (WGS) entry which is preliminary data.</text>
</comment>
<dbReference type="Proteomes" id="UP001500843">
    <property type="component" value="Unassembled WGS sequence"/>
</dbReference>
<sequence length="399" mass="42940">MTTQSRSAVSLPDMSRLRGAPRAHGSIDKAGLASVTRLLPLVARPRPHIGPLTRRIDAVDQMSREAHAVRDPVEAVVTATRALGRAAMVAEDCGALDLARQLCQSHLRAYVEPARRLTAPQAARMLGPGITLARLHGLESGPGQVVAGLRLLLHAVHGLVPVRIGDARLPLGNVLATPEERRTLEYQVRTHLLVGGITAETAVGRWSAAADLAETYDRASSRLLEGRQAMIVDRIMRGDMPAACRVIDACEPRQAWEQQVRDCLTVLCVPPARRGEATREMLDRYDARTPVDDGDVGFRIRLALLVASIACLSSDLKVRRAGEDIAHRVVTDACDLMDGPAARDVLRHPLVRVATGTEQVYLARVVARSGLAGGALIGRARTRLLDAAALAQTVLEQAS</sequence>
<evidence type="ECO:0000256" key="1">
    <source>
        <dbReference type="SAM" id="MobiDB-lite"/>
    </source>
</evidence>
<dbReference type="EMBL" id="BAABHM010000033">
    <property type="protein sequence ID" value="GAA4720308.1"/>
    <property type="molecule type" value="Genomic_DNA"/>
</dbReference>
<keyword evidence="3" id="KW-1185">Reference proteome</keyword>
<evidence type="ECO:0000313" key="3">
    <source>
        <dbReference type="Proteomes" id="UP001500843"/>
    </source>
</evidence>
<evidence type="ECO:0000313" key="2">
    <source>
        <dbReference type="EMBL" id="GAA4720308.1"/>
    </source>
</evidence>